<comment type="similarity">
    <text evidence="8">Belongs to the TRAP transporter small permease family.</text>
</comment>
<evidence type="ECO:0000256" key="6">
    <source>
        <dbReference type="ARBA" id="ARBA00022989"/>
    </source>
</evidence>
<accession>A0A9D1PJN9</accession>
<keyword evidence="7 9" id="KW-0472">Membrane</keyword>
<reference evidence="11" key="2">
    <citation type="submission" date="2021-04" db="EMBL/GenBank/DDBJ databases">
        <authorList>
            <person name="Gilroy R."/>
        </authorList>
    </citation>
    <scope>NUCLEOTIDE SEQUENCE</scope>
    <source>
        <strain evidence="11">CHK169-2315</strain>
    </source>
</reference>
<evidence type="ECO:0000256" key="3">
    <source>
        <dbReference type="ARBA" id="ARBA00022475"/>
    </source>
</evidence>
<dbReference type="EMBL" id="DXHX01000016">
    <property type="protein sequence ID" value="HIV73665.1"/>
    <property type="molecule type" value="Genomic_DNA"/>
</dbReference>
<dbReference type="AlphaFoldDB" id="A0A9D1PJN9"/>
<organism evidence="11 12">
    <name type="scientific">Candidatus Pseudogracilibacillus intestinigallinarum</name>
    <dbReference type="NCBI Taxonomy" id="2838742"/>
    <lineage>
        <taxon>Bacteria</taxon>
        <taxon>Bacillati</taxon>
        <taxon>Bacillota</taxon>
        <taxon>Bacilli</taxon>
        <taxon>Bacillales</taxon>
        <taxon>Bacillaceae</taxon>
        <taxon>Pseudogracilibacillus</taxon>
    </lineage>
</organism>
<dbReference type="Pfam" id="PF04290">
    <property type="entry name" value="DctQ"/>
    <property type="match status" value="1"/>
</dbReference>
<feature type="transmembrane region" description="Helical" evidence="9">
    <location>
        <begin position="17"/>
        <end position="38"/>
    </location>
</feature>
<sequence>MKIIATIDKVWEEIEKAILSLTTIAMSLMLVGNALSRYFLNKSWAFTEEVGKMGVIVLTFMGLGYAARKKMHIEMSGFFDLMPFKMQRIVGMGVHFISAIVLLYCAYLGLEYVQHLQKLGQVSTILRVPLSVTMFVVPLGFFLSGLRYCVDLFIGIKQKDSNFMHELEITEER</sequence>
<dbReference type="Proteomes" id="UP000823937">
    <property type="component" value="Unassembled WGS sequence"/>
</dbReference>
<feature type="domain" description="Tripartite ATP-independent periplasmic transporters DctQ component" evidence="10">
    <location>
        <begin position="26"/>
        <end position="153"/>
    </location>
</feature>
<evidence type="ECO:0000313" key="11">
    <source>
        <dbReference type="EMBL" id="HIV73665.1"/>
    </source>
</evidence>
<evidence type="ECO:0000256" key="2">
    <source>
        <dbReference type="ARBA" id="ARBA00022448"/>
    </source>
</evidence>
<evidence type="ECO:0000259" key="10">
    <source>
        <dbReference type="Pfam" id="PF04290"/>
    </source>
</evidence>
<feature type="transmembrane region" description="Helical" evidence="9">
    <location>
        <begin position="89"/>
        <end position="110"/>
    </location>
</feature>
<keyword evidence="6 9" id="KW-1133">Transmembrane helix</keyword>
<dbReference type="GO" id="GO:0015740">
    <property type="term" value="P:C4-dicarboxylate transport"/>
    <property type="evidence" value="ECO:0007669"/>
    <property type="project" value="TreeGrafter"/>
</dbReference>
<keyword evidence="5 9" id="KW-0812">Transmembrane</keyword>
<evidence type="ECO:0000256" key="7">
    <source>
        <dbReference type="ARBA" id="ARBA00023136"/>
    </source>
</evidence>
<evidence type="ECO:0000256" key="8">
    <source>
        <dbReference type="ARBA" id="ARBA00038436"/>
    </source>
</evidence>
<dbReference type="GO" id="GO:0005886">
    <property type="term" value="C:plasma membrane"/>
    <property type="evidence" value="ECO:0007669"/>
    <property type="project" value="UniProtKB-SubCell"/>
</dbReference>
<comment type="caution">
    <text evidence="11">The sequence shown here is derived from an EMBL/GenBank/DDBJ whole genome shotgun (WGS) entry which is preliminary data.</text>
</comment>
<dbReference type="GO" id="GO:0022857">
    <property type="term" value="F:transmembrane transporter activity"/>
    <property type="evidence" value="ECO:0007669"/>
    <property type="project" value="TreeGrafter"/>
</dbReference>
<feature type="transmembrane region" description="Helical" evidence="9">
    <location>
        <begin position="130"/>
        <end position="150"/>
    </location>
</feature>
<comment type="subcellular location">
    <subcellularLocation>
        <location evidence="1">Cell inner membrane</location>
        <topology evidence="1">Multi-pass membrane protein</topology>
    </subcellularLocation>
</comment>
<dbReference type="InterPro" id="IPR055348">
    <property type="entry name" value="DctQ"/>
</dbReference>
<dbReference type="PANTHER" id="PTHR35011">
    <property type="entry name" value="2,3-DIKETO-L-GULONATE TRAP TRANSPORTER SMALL PERMEASE PROTEIN YIAM"/>
    <property type="match status" value="1"/>
</dbReference>
<evidence type="ECO:0000256" key="5">
    <source>
        <dbReference type="ARBA" id="ARBA00022692"/>
    </source>
</evidence>
<keyword evidence="3" id="KW-1003">Cell membrane</keyword>
<proteinExistence type="inferred from homology"/>
<dbReference type="PANTHER" id="PTHR35011:SF2">
    <property type="entry name" value="2,3-DIKETO-L-GULONATE TRAP TRANSPORTER SMALL PERMEASE PROTEIN YIAM"/>
    <property type="match status" value="1"/>
</dbReference>
<feature type="transmembrane region" description="Helical" evidence="9">
    <location>
        <begin position="50"/>
        <end position="68"/>
    </location>
</feature>
<keyword evidence="4" id="KW-0997">Cell inner membrane</keyword>
<protein>
    <submittedName>
        <fullName evidence="11">TRAP transporter small permease</fullName>
    </submittedName>
</protein>
<dbReference type="InterPro" id="IPR007387">
    <property type="entry name" value="TRAP_DctQ"/>
</dbReference>
<evidence type="ECO:0000256" key="1">
    <source>
        <dbReference type="ARBA" id="ARBA00004429"/>
    </source>
</evidence>
<name>A0A9D1PJN9_9BACI</name>
<evidence type="ECO:0000256" key="4">
    <source>
        <dbReference type="ARBA" id="ARBA00022519"/>
    </source>
</evidence>
<keyword evidence="2" id="KW-0813">Transport</keyword>
<gene>
    <name evidence="11" type="ORF">H9895_01125</name>
</gene>
<evidence type="ECO:0000256" key="9">
    <source>
        <dbReference type="SAM" id="Phobius"/>
    </source>
</evidence>
<reference evidence="11" key="1">
    <citation type="journal article" date="2021" name="PeerJ">
        <title>Extensive microbial diversity within the chicken gut microbiome revealed by metagenomics and culture.</title>
        <authorList>
            <person name="Gilroy R."/>
            <person name="Ravi A."/>
            <person name="Getino M."/>
            <person name="Pursley I."/>
            <person name="Horton D.L."/>
            <person name="Alikhan N.F."/>
            <person name="Baker D."/>
            <person name="Gharbi K."/>
            <person name="Hall N."/>
            <person name="Watson M."/>
            <person name="Adriaenssens E.M."/>
            <person name="Foster-Nyarko E."/>
            <person name="Jarju S."/>
            <person name="Secka A."/>
            <person name="Antonio M."/>
            <person name="Oren A."/>
            <person name="Chaudhuri R.R."/>
            <person name="La Ragione R."/>
            <person name="Hildebrand F."/>
            <person name="Pallen M.J."/>
        </authorList>
    </citation>
    <scope>NUCLEOTIDE SEQUENCE</scope>
    <source>
        <strain evidence="11">CHK169-2315</strain>
    </source>
</reference>
<evidence type="ECO:0000313" key="12">
    <source>
        <dbReference type="Proteomes" id="UP000823937"/>
    </source>
</evidence>